<keyword evidence="3" id="KW-1133">Transmembrane helix</keyword>
<organism evidence="6 7">
    <name type="scientific">Mugilogobius chulae</name>
    <name type="common">yellowstripe goby</name>
    <dbReference type="NCBI Taxonomy" id="88201"/>
    <lineage>
        <taxon>Eukaryota</taxon>
        <taxon>Metazoa</taxon>
        <taxon>Chordata</taxon>
        <taxon>Craniata</taxon>
        <taxon>Vertebrata</taxon>
        <taxon>Euteleostomi</taxon>
        <taxon>Actinopterygii</taxon>
        <taxon>Neopterygii</taxon>
        <taxon>Teleostei</taxon>
        <taxon>Neoteleostei</taxon>
        <taxon>Acanthomorphata</taxon>
        <taxon>Gobiaria</taxon>
        <taxon>Gobiiformes</taxon>
        <taxon>Gobioidei</taxon>
        <taxon>Gobiidae</taxon>
        <taxon>Gobionellinae</taxon>
        <taxon>Mugilogobius</taxon>
    </lineage>
</organism>
<reference evidence="7" key="1">
    <citation type="submission" date="2024-04" db="EMBL/GenBank/DDBJ databases">
        <title>Salinicola lusitanus LLJ914,a marine bacterium isolated from the Okinawa Trough.</title>
        <authorList>
            <person name="Li J."/>
        </authorList>
    </citation>
    <scope>NUCLEOTIDE SEQUENCE [LARGE SCALE GENOMIC DNA]</scope>
</reference>
<feature type="region of interest" description="Disordered" evidence="5">
    <location>
        <begin position="1"/>
        <end position="27"/>
    </location>
</feature>
<gene>
    <name evidence="6" type="ORF">WMY93_010644</name>
</gene>
<dbReference type="Proteomes" id="UP001460270">
    <property type="component" value="Unassembled WGS sequence"/>
</dbReference>
<evidence type="ECO:0000256" key="2">
    <source>
        <dbReference type="ARBA" id="ARBA00022692"/>
    </source>
</evidence>
<comment type="caution">
    <text evidence="6">The sequence shown here is derived from an EMBL/GenBank/DDBJ whole genome shotgun (WGS) entry which is preliminary data.</text>
</comment>
<evidence type="ECO:0000256" key="1">
    <source>
        <dbReference type="ARBA" id="ARBA00004141"/>
    </source>
</evidence>
<dbReference type="GO" id="GO:0006094">
    <property type="term" value="P:gluconeogenesis"/>
    <property type="evidence" value="ECO:0007669"/>
    <property type="project" value="TreeGrafter"/>
</dbReference>
<dbReference type="AlphaFoldDB" id="A0AAW0P948"/>
<evidence type="ECO:0000313" key="7">
    <source>
        <dbReference type="Proteomes" id="UP001460270"/>
    </source>
</evidence>
<keyword evidence="4" id="KW-0472">Membrane</keyword>
<comment type="subcellular location">
    <subcellularLocation>
        <location evidence="1">Membrane</location>
        <topology evidence="1">Multi-pass membrane protein</topology>
    </subcellularLocation>
</comment>
<feature type="compositionally biased region" description="Polar residues" evidence="5">
    <location>
        <begin position="13"/>
        <end position="27"/>
    </location>
</feature>
<proteinExistence type="predicted"/>
<accession>A0AAW0P948</accession>
<dbReference type="GO" id="GO:0051156">
    <property type="term" value="P:glucose 6-phosphate metabolic process"/>
    <property type="evidence" value="ECO:0007669"/>
    <property type="project" value="TreeGrafter"/>
</dbReference>
<protein>
    <submittedName>
        <fullName evidence="6">Uncharacterized protein</fullName>
    </submittedName>
</protein>
<dbReference type="PANTHER" id="PTHR12591">
    <property type="entry name" value="GLUCOSE-6-PHOSPHATASE"/>
    <property type="match status" value="1"/>
</dbReference>
<name>A0AAW0P948_9GOBI</name>
<evidence type="ECO:0000256" key="4">
    <source>
        <dbReference type="ARBA" id="ARBA00023136"/>
    </source>
</evidence>
<dbReference type="GO" id="GO:0016020">
    <property type="term" value="C:membrane"/>
    <property type="evidence" value="ECO:0007669"/>
    <property type="project" value="UniProtKB-SubCell"/>
</dbReference>
<keyword evidence="2" id="KW-0812">Transmembrane</keyword>
<evidence type="ECO:0000256" key="3">
    <source>
        <dbReference type="ARBA" id="ARBA00022989"/>
    </source>
</evidence>
<dbReference type="PANTHER" id="PTHR12591:SF5">
    <property type="entry name" value="GLUCOSE-6-PHOSPHATASE"/>
    <property type="match status" value="1"/>
</dbReference>
<evidence type="ECO:0000256" key="5">
    <source>
        <dbReference type="SAM" id="MobiDB-lite"/>
    </source>
</evidence>
<keyword evidence="7" id="KW-1185">Reference proteome</keyword>
<dbReference type="GO" id="GO:0004346">
    <property type="term" value="F:glucose-6-phosphatase activity"/>
    <property type="evidence" value="ECO:0007669"/>
    <property type="project" value="TreeGrafter"/>
</dbReference>
<sequence>MVRPGSRTHLLIGSQSSNTGYRDPSQSSNHLLPDIAIRLIWVAVIGDWLNLVLKWVLFGERPYWWVHETRSIEQIQLRRCSSFPSHVRLAQEAPRVMPWVQQGSGT</sequence>
<evidence type="ECO:0000313" key="6">
    <source>
        <dbReference type="EMBL" id="KAK7919360.1"/>
    </source>
</evidence>
<dbReference type="EMBL" id="JBBPFD010000007">
    <property type="protein sequence ID" value="KAK7919360.1"/>
    <property type="molecule type" value="Genomic_DNA"/>
</dbReference>